<reference evidence="1" key="1">
    <citation type="journal article" date="2023" name="Science">
        <title>Genome structures resolve the early diversification of teleost fishes.</title>
        <authorList>
            <person name="Parey E."/>
            <person name="Louis A."/>
            <person name="Montfort J."/>
            <person name="Bouchez O."/>
            <person name="Roques C."/>
            <person name="Iampietro C."/>
            <person name="Lluch J."/>
            <person name="Castinel A."/>
            <person name="Donnadieu C."/>
            <person name="Desvignes T."/>
            <person name="Floi Bucao C."/>
            <person name="Jouanno E."/>
            <person name="Wen M."/>
            <person name="Mejri S."/>
            <person name="Dirks R."/>
            <person name="Jansen H."/>
            <person name="Henkel C."/>
            <person name="Chen W.J."/>
            <person name="Zahm M."/>
            <person name="Cabau C."/>
            <person name="Klopp C."/>
            <person name="Thompson A.W."/>
            <person name="Robinson-Rechavi M."/>
            <person name="Braasch I."/>
            <person name="Lecointre G."/>
            <person name="Bobe J."/>
            <person name="Postlethwait J.H."/>
            <person name="Berthelot C."/>
            <person name="Roest Crollius H."/>
            <person name="Guiguen Y."/>
        </authorList>
    </citation>
    <scope>NUCLEOTIDE SEQUENCE</scope>
    <source>
        <strain evidence="1">WJC10195</strain>
    </source>
</reference>
<evidence type="ECO:0000313" key="1">
    <source>
        <dbReference type="EMBL" id="KAJ8340461.1"/>
    </source>
</evidence>
<protein>
    <submittedName>
        <fullName evidence="1">Uncharacterized protein</fullName>
    </submittedName>
</protein>
<dbReference type="AlphaFoldDB" id="A0A9Q1EKG8"/>
<comment type="caution">
    <text evidence="1">The sequence shown here is derived from an EMBL/GenBank/DDBJ whole genome shotgun (WGS) entry which is preliminary data.</text>
</comment>
<keyword evidence="2" id="KW-1185">Reference proteome</keyword>
<organism evidence="1 2">
    <name type="scientific">Synaphobranchus kaupii</name>
    <name type="common">Kaup's arrowtooth eel</name>
    <dbReference type="NCBI Taxonomy" id="118154"/>
    <lineage>
        <taxon>Eukaryota</taxon>
        <taxon>Metazoa</taxon>
        <taxon>Chordata</taxon>
        <taxon>Craniata</taxon>
        <taxon>Vertebrata</taxon>
        <taxon>Euteleostomi</taxon>
        <taxon>Actinopterygii</taxon>
        <taxon>Neopterygii</taxon>
        <taxon>Teleostei</taxon>
        <taxon>Anguilliformes</taxon>
        <taxon>Synaphobranchidae</taxon>
        <taxon>Synaphobranchus</taxon>
    </lineage>
</organism>
<gene>
    <name evidence="1" type="ORF">SKAU_G00350940</name>
</gene>
<dbReference type="Proteomes" id="UP001152622">
    <property type="component" value="Chromosome 16"/>
</dbReference>
<name>A0A9Q1EKG8_SYNKA</name>
<sequence length="142" mass="14911">MSHPGASTTATERLPFAENHDATVLPDSSSKSFGPFAAFSALRLGVKGQWAAAGLSRGPRFLRLCFPASSAAVSAFHQFHFPRWAAVLWTGGPSLAVPRPLCPPQACAAAWNQLYAERGAQEGHASACKGCLSTEEAGKGKE</sequence>
<evidence type="ECO:0000313" key="2">
    <source>
        <dbReference type="Proteomes" id="UP001152622"/>
    </source>
</evidence>
<proteinExistence type="predicted"/>
<accession>A0A9Q1EKG8</accession>
<dbReference type="EMBL" id="JAINUF010000016">
    <property type="protein sequence ID" value="KAJ8340461.1"/>
    <property type="molecule type" value="Genomic_DNA"/>
</dbReference>